<keyword evidence="6 7" id="KW-0804">Transcription</keyword>
<dbReference type="GO" id="GO:0045892">
    <property type="term" value="P:negative regulation of DNA-templated transcription"/>
    <property type="evidence" value="ECO:0007669"/>
    <property type="project" value="UniProtKB-UniRule"/>
</dbReference>
<keyword evidence="4 7" id="KW-0805">Transcription regulation</keyword>
<dbReference type="GO" id="GO:0008270">
    <property type="term" value="F:zinc ion binding"/>
    <property type="evidence" value="ECO:0007669"/>
    <property type="project" value="UniProtKB-UniRule"/>
</dbReference>
<keyword evidence="7" id="KW-0479">Metal-binding</keyword>
<dbReference type="EMBL" id="CP047901">
    <property type="protein sequence ID" value="QHO63068.1"/>
    <property type="molecule type" value="Genomic_DNA"/>
</dbReference>
<evidence type="ECO:0000256" key="3">
    <source>
        <dbReference type="ARBA" id="ARBA00022840"/>
    </source>
</evidence>
<proteinExistence type="inferred from homology"/>
<keyword evidence="5 7" id="KW-0238">DNA-binding</keyword>
<dbReference type="PROSITE" id="PS51161">
    <property type="entry name" value="ATP_CONE"/>
    <property type="match status" value="1"/>
</dbReference>
<evidence type="ECO:0000256" key="2">
    <source>
        <dbReference type="ARBA" id="ARBA00022741"/>
    </source>
</evidence>
<dbReference type="InterPro" id="IPR005144">
    <property type="entry name" value="ATP-cone_dom"/>
</dbReference>
<dbReference type="HAMAP" id="MF_00440">
    <property type="entry name" value="NrdR"/>
    <property type="match status" value="1"/>
</dbReference>
<name>A0A857NFJ0_9BACT</name>
<dbReference type="InterPro" id="IPR055173">
    <property type="entry name" value="NrdR-like_N"/>
</dbReference>
<dbReference type="NCBIfam" id="TIGR00244">
    <property type="entry name" value="transcriptional regulator NrdR"/>
    <property type="match status" value="1"/>
</dbReference>
<keyword evidence="3 7" id="KW-0067">ATP-binding</keyword>
<sequence length="166" mass="19219">MGGACEYEFELKNMRCPYCGNENSTVLESRSTGDSGEVRRRRECLKCKKRFTTYEKVGNIDLKVEKRSGELEEFSRDKLERGIQKACWKRGISEEEIESVVDEIEMKLLNRKSTTVKSTDIGKLVLTRLRKIDGVAYLRFASVYLDVDNLRDFKAVMEELEIKKAN</sequence>
<evidence type="ECO:0000256" key="7">
    <source>
        <dbReference type="HAMAP-Rule" id="MF_00440"/>
    </source>
</evidence>
<gene>
    <name evidence="7" type="primary">nrdR</name>
    <name evidence="9" type="ORF">MICH65_0087</name>
</gene>
<accession>A0A857NFJ0</accession>
<dbReference type="GO" id="GO:0003677">
    <property type="term" value="F:DNA binding"/>
    <property type="evidence" value="ECO:0007669"/>
    <property type="project" value="UniProtKB-KW"/>
</dbReference>
<evidence type="ECO:0000313" key="10">
    <source>
        <dbReference type="Proteomes" id="UP000463983"/>
    </source>
</evidence>
<dbReference type="Proteomes" id="UP000463983">
    <property type="component" value="Chromosome"/>
</dbReference>
<dbReference type="AlphaFoldDB" id="A0A857NFJ0"/>
<keyword evidence="1 7" id="KW-0678">Repressor</keyword>
<comment type="function">
    <text evidence="7">Negatively regulates transcription of bacterial ribonucleotide reductase nrd genes and operons by binding to NrdR-boxes.</text>
</comment>
<dbReference type="InterPro" id="IPR003796">
    <property type="entry name" value="RNR_NrdR-like"/>
</dbReference>
<dbReference type="PANTHER" id="PTHR30455:SF2">
    <property type="entry name" value="TRANSCRIPTIONAL REPRESSOR NRDR"/>
    <property type="match status" value="1"/>
</dbReference>
<reference evidence="10" key="1">
    <citation type="journal article" date="2020" name="Microorganisms">
        <title>Complete Genome of a Member of a New Bacterial Lineage in the Microgenomates Group Reveals an Unusual Nucleotide Composition Disparity Between Two Strands of DNA and Limited Metabolic Potential.</title>
        <authorList>
            <person name="Kadnikov V.V."/>
            <person name="Mardanov A.V."/>
            <person name="Beletsky A.V."/>
            <person name="Karnachuk O.V."/>
            <person name="Ravin N.V."/>
        </authorList>
    </citation>
    <scope>NUCLEOTIDE SEQUENCE [LARGE SCALE GENOMIC DNA]</scope>
</reference>
<feature type="domain" description="ATP-cone" evidence="8">
    <location>
        <begin position="62"/>
        <end position="152"/>
    </location>
</feature>
<evidence type="ECO:0000256" key="1">
    <source>
        <dbReference type="ARBA" id="ARBA00022491"/>
    </source>
</evidence>
<dbReference type="PANTHER" id="PTHR30455">
    <property type="entry name" value="TRANSCRIPTIONAL REPRESSOR NRDR"/>
    <property type="match status" value="1"/>
</dbReference>
<keyword evidence="2 7" id="KW-0547">Nucleotide-binding</keyword>
<dbReference type="KEGG" id="caqa:MICH65_0087"/>
<dbReference type="Pfam" id="PF22811">
    <property type="entry name" value="Zn_ribbon_NrdR"/>
    <property type="match status" value="1"/>
</dbReference>
<dbReference type="RefSeq" id="WP_236870856.1">
    <property type="nucleotide sequence ID" value="NZ_CP047901.1"/>
</dbReference>
<feature type="zinc finger region" evidence="7">
    <location>
        <begin position="16"/>
        <end position="47"/>
    </location>
</feature>
<evidence type="ECO:0000256" key="5">
    <source>
        <dbReference type="ARBA" id="ARBA00023125"/>
    </source>
</evidence>
<evidence type="ECO:0000313" key="9">
    <source>
        <dbReference type="EMBL" id="QHO63068.1"/>
    </source>
</evidence>
<comment type="cofactor">
    <cofactor evidence="7">
        <name>Zn(2+)</name>
        <dbReference type="ChEBI" id="CHEBI:29105"/>
    </cofactor>
    <text evidence="7">Binds 1 zinc ion.</text>
</comment>
<protein>
    <recommendedName>
        <fullName evidence="7">Transcriptional repressor NrdR</fullName>
    </recommendedName>
</protein>
<organism evidence="9 10">
    <name type="scientific">Candidatus Chazhemtobacterium aquaticus</name>
    <dbReference type="NCBI Taxonomy" id="2715735"/>
    <lineage>
        <taxon>Bacteria</taxon>
        <taxon>Candidatus Chazhemtobacteraceae</taxon>
        <taxon>Candidatus Chazhemtobacterium</taxon>
    </lineage>
</organism>
<dbReference type="InterPro" id="IPR024064">
    <property type="entry name" value="FdhE-like_sf"/>
</dbReference>
<dbReference type="Gene3D" id="3.90.1670.10">
    <property type="entry name" value="FdhE-like domain"/>
    <property type="match status" value="1"/>
</dbReference>
<dbReference type="Pfam" id="PF03477">
    <property type="entry name" value="ATP-cone"/>
    <property type="match status" value="1"/>
</dbReference>
<keyword evidence="10" id="KW-1185">Reference proteome</keyword>
<keyword evidence="7" id="KW-0862">Zinc</keyword>
<dbReference type="GO" id="GO:0005524">
    <property type="term" value="F:ATP binding"/>
    <property type="evidence" value="ECO:0007669"/>
    <property type="project" value="UniProtKB-UniRule"/>
</dbReference>
<evidence type="ECO:0000256" key="4">
    <source>
        <dbReference type="ARBA" id="ARBA00023015"/>
    </source>
</evidence>
<keyword evidence="7" id="KW-0863">Zinc-finger</keyword>
<evidence type="ECO:0000259" key="8">
    <source>
        <dbReference type="PROSITE" id="PS51161"/>
    </source>
</evidence>
<comment type="similarity">
    <text evidence="7">Belongs to the NrdR family.</text>
</comment>
<evidence type="ECO:0000256" key="6">
    <source>
        <dbReference type="ARBA" id="ARBA00023163"/>
    </source>
</evidence>